<sequence length="630" mass="68914">MDHREPASIEFHSYQQSPFSPSASSILSSFSFQKLSETVFIILLNIVKMVWNTLFHPLPYYTAPTTPNSRLLTPLVYLYWAVICCVLLPLAPIYLFTSLVGTIYISTQMGWRLKQTKPEVVEDIKKRYLGSVTVTPVVEPTPVAEPTPVTESPSVAEPTPVAEPASVAEPTPVTEPAPVAGSPSVAEPTPVTEVAPIVFKAAQNVVSVEEVVEGKGRSEDDASIVPPAVAEEVEAEEIVPLAIEPTLTAEESLATPHEPTSIVHEEAQTETHEEIPQVLAKQESLTVREYASPVVEGPYLEDVGEISTAPLQKAREPIEETKGVYSCSMMESKSTTESAPSDYSESTSSDIEESDEDEFGESKHKEEQGLEGIMEEEEEADEEILRKDLDEREVSDQELTPQAPEYSEYSPSIPQTKPEEPAFVPAPRVYGPPAFGICEKRGIREIFDPRERHSLRAWMRQPVSVSVEESLASSDESSLYDDESERDGSPPISPISSIGGASNGRGIIGNLELDIGVEKAESVEDDVDTPVIPAPLAPQKTETPQVTEEVPPCVALVEPIPTAIEPEKKATIVDEQKLIPVAGIAPKLERSNTDDSGFESGSVKEVKVQKKKKKTPMKQRLGNKKSKRNW</sequence>
<feature type="region of interest" description="Disordered" evidence="1">
    <location>
        <begin position="1"/>
        <end position="20"/>
    </location>
</feature>
<dbReference type="OrthoDB" id="5396653at2759"/>
<gene>
    <name evidence="3" type="ORF">B9Z19DRAFT_1042468</name>
</gene>
<protein>
    <submittedName>
        <fullName evidence="3">Uncharacterized protein</fullName>
    </submittedName>
</protein>
<keyword evidence="4" id="KW-1185">Reference proteome</keyword>
<feature type="compositionally biased region" description="Low complexity" evidence="1">
    <location>
        <begin position="463"/>
        <end position="477"/>
    </location>
</feature>
<name>A0A2T7A240_TUBBO</name>
<feature type="region of interest" description="Disordered" evidence="1">
    <location>
        <begin position="463"/>
        <end position="504"/>
    </location>
</feature>
<keyword evidence="2" id="KW-0812">Transmembrane</keyword>
<keyword evidence="2" id="KW-0472">Membrane</keyword>
<comment type="caution">
    <text evidence="3">The sequence shown here is derived from an EMBL/GenBank/DDBJ whole genome shotgun (WGS) entry which is preliminary data.</text>
</comment>
<evidence type="ECO:0000256" key="1">
    <source>
        <dbReference type="SAM" id="MobiDB-lite"/>
    </source>
</evidence>
<feature type="compositionally biased region" description="Basic residues" evidence="1">
    <location>
        <begin position="609"/>
        <end position="630"/>
    </location>
</feature>
<feature type="region of interest" description="Disordered" evidence="1">
    <location>
        <begin position="585"/>
        <end position="630"/>
    </location>
</feature>
<evidence type="ECO:0000256" key="2">
    <source>
        <dbReference type="SAM" id="Phobius"/>
    </source>
</evidence>
<reference evidence="3 4" key="1">
    <citation type="submission" date="2017-04" db="EMBL/GenBank/DDBJ databases">
        <title>Draft genome sequence of Tuber borchii Vittad., a whitish edible truffle.</title>
        <authorList>
            <consortium name="DOE Joint Genome Institute"/>
            <person name="Murat C."/>
            <person name="Kuo A."/>
            <person name="Barry K.W."/>
            <person name="Clum A."/>
            <person name="Dockter R.B."/>
            <person name="Fauchery L."/>
            <person name="Iotti M."/>
            <person name="Kohler A."/>
            <person name="Labutti K."/>
            <person name="Lindquist E.A."/>
            <person name="Lipzen A."/>
            <person name="Ohm R.A."/>
            <person name="Wang M."/>
            <person name="Grigoriev I.V."/>
            <person name="Zambonelli A."/>
            <person name="Martin F.M."/>
        </authorList>
    </citation>
    <scope>NUCLEOTIDE SEQUENCE [LARGE SCALE GENOMIC DNA]</scope>
    <source>
        <strain evidence="3 4">Tbo3840</strain>
    </source>
</reference>
<evidence type="ECO:0000313" key="3">
    <source>
        <dbReference type="EMBL" id="PUU81735.1"/>
    </source>
</evidence>
<feature type="compositionally biased region" description="Low complexity" evidence="1">
    <location>
        <begin position="337"/>
        <end position="349"/>
    </location>
</feature>
<dbReference type="AlphaFoldDB" id="A0A2T7A240"/>
<feature type="compositionally biased region" description="Basic and acidic residues" evidence="1">
    <location>
        <begin position="383"/>
        <end position="395"/>
    </location>
</feature>
<feature type="transmembrane region" description="Helical" evidence="2">
    <location>
        <begin position="39"/>
        <end position="58"/>
    </location>
</feature>
<evidence type="ECO:0000313" key="4">
    <source>
        <dbReference type="Proteomes" id="UP000244722"/>
    </source>
</evidence>
<feature type="region of interest" description="Disordered" evidence="1">
    <location>
        <begin position="322"/>
        <end position="425"/>
    </location>
</feature>
<dbReference type="EMBL" id="NESQ01000041">
    <property type="protein sequence ID" value="PUU81735.1"/>
    <property type="molecule type" value="Genomic_DNA"/>
</dbReference>
<feature type="compositionally biased region" description="Acidic residues" evidence="1">
    <location>
        <begin position="373"/>
        <end position="382"/>
    </location>
</feature>
<dbReference type="Proteomes" id="UP000244722">
    <property type="component" value="Unassembled WGS sequence"/>
</dbReference>
<feature type="transmembrane region" description="Helical" evidence="2">
    <location>
        <begin position="78"/>
        <end position="105"/>
    </location>
</feature>
<accession>A0A2T7A240</accession>
<keyword evidence="2" id="KW-1133">Transmembrane helix</keyword>
<feature type="region of interest" description="Disordered" evidence="1">
    <location>
        <begin position="522"/>
        <end position="550"/>
    </location>
</feature>
<organism evidence="3 4">
    <name type="scientific">Tuber borchii</name>
    <name type="common">White truffle</name>
    <dbReference type="NCBI Taxonomy" id="42251"/>
    <lineage>
        <taxon>Eukaryota</taxon>
        <taxon>Fungi</taxon>
        <taxon>Dikarya</taxon>
        <taxon>Ascomycota</taxon>
        <taxon>Pezizomycotina</taxon>
        <taxon>Pezizomycetes</taxon>
        <taxon>Pezizales</taxon>
        <taxon>Tuberaceae</taxon>
        <taxon>Tuber</taxon>
    </lineage>
</organism>
<feature type="region of interest" description="Disordered" evidence="1">
    <location>
        <begin position="140"/>
        <end position="188"/>
    </location>
</feature>
<feature type="compositionally biased region" description="Acidic residues" evidence="1">
    <location>
        <begin position="350"/>
        <end position="359"/>
    </location>
</feature>
<feature type="compositionally biased region" description="Low complexity" evidence="1">
    <location>
        <begin position="140"/>
        <end position="151"/>
    </location>
</feature>
<proteinExistence type="predicted"/>
<dbReference type="STRING" id="42251.A0A2T7A240"/>